<dbReference type="RefSeq" id="WP_006668203.1">
    <property type="nucleotide sequence ID" value="NZ_ABYK01000003.1"/>
</dbReference>
<gene>
    <name evidence="4" type="ORF">AmaxDRAFT_0564</name>
</gene>
<keyword evidence="5" id="KW-1185">Reference proteome</keyword>
<dbReference type="GO" id="GO:0004252">
    <property type="term" value="F:serine-type endopeptidase activity"/>
    <property type="evidence" value="ECO:0007669"/>
    <property type="project" value="InterPro"/>
</dbReference>
<organism evidence="4 5">
    <name type="scientific">Limnospira maxima CS-328</name>
    <dbReference type="NCBI Taxonomy" id="513049"/>
    <lineage>
        <taxon>Bacteria</taxon>
        <taxon>Bacillati</taxon>
        <taxon>Cyanobacteriota</taxon>
        <taxon>Cyanophyceae</taxon>
        <taxon>Oscillatoriophycideae</taxon>
        <taxon>Oscillatoriales</taxon>
        <taxon>Sirenicapillariaceae</taxon>
        <taxon>Limnospira</taxon>
    </lineage>
</organism>
<dbReference type="Gene3D" id="2.60.120.380">
    <property type="match status" value="2"/>
</dbReference>
<dbReference type="AlphaFoldDB" id="B5VVM3"/>
<dbReference type="GO" id="GO:0006508">
    <property type="term" value="P:proteolysis"/>
    <property type="evidence" value="ECO:0007669"/>
    <property type="project" value="UniProtKB-KW"/>
</dbReference>
<evidence type="ECO:0000259" key="3">
    <source>
        <dbReference type="Pfam" id="PF04151"/>
    </source>
</evidence>
<accession>B5VVM3</accession>
<dbReference type="PANTHER" id="PTHR43343:SF3">
    <property type="entry name" value="PROTEASE DO-LIKE 8, CHLOROPLASTIC"/>
    <property type="match status" value="1"/>
</dbReference>
<dbReference type="Proteomes" id="UP000004061">
    <property type="component" value="Unassembled WGS sequence"/>
</dbReference>
<proteinExistence type="predicted"/>
<dbReference type="EMBL" id="ABYK01000003">
    <property type="protein sequence ID" value="EDZ96641.1"/>
    <property type="molecule type" value="Genomic_DNA"/>
</dbReference>
<reference evidence="4 5" key="1">
    <citation type="journal article" date="2011" name="Appl. Environ. Microbiol.">
        <title>Contribution of a Sodium Ion Gradient to Energy Conservation during Fermentation in the Cyanobacterium Arthrospira (Spirulina) maxima CS-328.</title>
        <authorList>
            <person name="Carrieri D."/>
            <person name="Ananyev G."/>
            <person name="Lenz O."/>
            <person name="Bryant D.A."/>
            <person name="Dismukes G.C."/>
        </authorList>
    </citation>
    <scope>NUCLEOTIDE SEQUENCE [LARGE SCALE GENOMIC DNA]</scope>
    <source>
        <strain evidence="4 5">CS-328</strain>
    </source>
</reference>
<dbReference type="Gene3D" id="2.40.10.120">
    <property type="match status" value="1"/>
</dbReference>
<evidence type="ECO:0000256" key="1">
    <source>
        <dbReference type="ARBA" id="ARBA00022670"/>
    </source>
</evidence>
<dbReference type="InterPro" id="IPR009003">
    <property type="entry name" value="Peptidase_S1_PA"/>
</dbReference>
<dbReference type="Pfam" id="PF13365">
    <property type="entry name" value="Trypsin_2"/>
    <property type="match status" value="1"/>
</dbReference>
<evidence type="ECO:0000313" key="4">
    <source>
        <dbReference type="EMBL" id="EDZ96641.1"/>
    </source>
</evidence>
<dbReference type="InterPro" id="IPR051201">
    <property type="entry name" value="Chloro_Bact_Ser_Proteases"/>
</dbReference>
<evidence type="ECO:0000256" key="2">
    <source>
        <dbReference type="ARBA" id="ARBA00022801"/>
    </source>
</evidence>
<comment type="caution">
    <text evidence="4">The sequence shown here is derived from an EMBL/GenBank/DDBJ whole genome shotgun (WGS) entry which is preliminary data.</text>
</comment>
<dbReference type="InterPro" id="IPR007280">
    <property type="entry name" value="Peptidase_C_arc/bac"/>
</dbReference>
<dbReference type="Pfam" id="PF04151">
    <property type="entry name" value="PPC"/>
    <property type="match status" value="2"/>
</dbReference>
<dbReference type="PRINTS" id="PR00834">
    <property type="entry name" value="PROTEASES2C"/>
</dbReference>
<keyword evidence="1" id="KW-0645">Protease</keyword>
<sequence length="491" mass="52491" precursor="true">MMNQHIFLNIITSGFLTLSTSLGLNIAPASAISPITEPESSPILIASDIEEQTNIRVYETASPAVVSINTDKANGSGAIISADGMVLTNAHVVSQGGQVEVTLADGRKMIADVVAYGENGLDLALLRIRNARNLPTIPIARPGSVRVGQRAFAIGNPFGQFQNTFTVGIVSRIDQERNLIQTDAAINPGNSGGPLLNSQGELIGVNTAIFTRGRGGGNIGIGFAISVDNVPPFLQAAKEGRAPRTAQQQRPIMFNNQDAKHLSLDGQEVRGVLAEGANVLPVDNSFYNLYTFDGQRGQRVIIDMMSDDFDSYLILLDIDGNELAQDDDGGDNTNARIEVTLPATGTYTLLANSYQAGETGNYRLRLRVAGDRRSELPSSSDDVILRQSGMLDPNSASVLPSDGSLYREYSFDGEAGQSVRIDLTSSDFDTYLALFGPNGRLVGENDDISDADTNSRLTVTLPATGPYRVVVNAFDSTGRGQYLLTVREVSI</sequence>
<name>B5VVM3_LIMMA</name>
<feature type="domain" description="Peptidase C-terminal archaeal/bacterial" evidence="3">
    <location>
        <begin position="409"/>
        <end position="472"/>
    </location>
</feature>
<evidence type="ECO:0000313" key="5">
    <source>
        <dbReference type="Proteomes" id="UP000004061"/>
    </source>
</evidence>
<dbReference type="PANTHER" id="PTHR43343">
    <property type="entry name" value="PEPTIDASE S12"/>
    <property type="match status" value="1"/>
</dbReference>
<dbReference type="InterPro" id="IPR001940">
    <property type="entry name" value="Peptidase_S1C"/>
</dbReference>
<feature type="domain" description="Peptidase C-terminal archaeal/bacterial" evidence="3">
    <location>
        <begin position="287"/>
        <end position="350"/>
    </location>
</feature>
<keyword evidence="2" id="KW-0378">Hydrolase</keyword>
<dbReference type="SUPFAM" id="SSF50494">
    <property type="entry name" value="Trypsin-like serine proteases"/>
    <property type="match status" value="1"/>
</dbReference>
<protein>
    <submittedName>
        <fullName evidence="4">Peptidase S1 and S6 chymotrypsin/Hap</fullName>
    </submittedName>
</protein>